<keyword evidence="2" id="KW-1185">Reference proteome</keyword>
<organism evidence="1 2">
    <name type="scientific">Dactylonectria estremocensis</name>
    <dbReference type="NCBI Taxonomy" id="1079267"/>
    <lineage>
        <taxon>Eukaryota</taxon>
        <taxon>Fungi</taxon>
        <taxon>Dikarya</taxon>
        <taxon>Ascomycota</taxon>
        <taxon>Pezizomycotina</taxon>
        <taxon>Sordariomycetes</taxon>
        <taxon>Hypocreomycetidae</taxon>
        <taxon>Hypocreales</taxon>
        <taxon>Nectriaceae</taxon>
        <taxon>Dactylonectria</taxon>
    </lineage>
</organism>
<proteinExistence type="predicted"/>
<protein>
    <submittedName>
        <fullName evidence="1">Uncharacterized protein</fullName>
    </submittedName>
</protein>
<sequence>MPGCDDDELRRLIATIDHLFFNRYLVYCKQFLYYYLNVLHLDKLTLLKEHSFRFIGKQRIGLKRVWSYLHFVGVLGIDGESRQLQPAHLFIYMLAGLIYIGRALLAEWAIPTREQPGIVGLAEYFA</sequence>
<dbReference type="Proteomes" id="UP000717696">
    <property type="component" value="Unassembled WGS sequence"/>
</dbReference>
<evidence type="ECO:0000313" key="2">
    <source>
        <dbReference type="Proteomes" id="UP000717696"/>
    </source>
</evidence>
<reference evidence="1" key="1">
    <citation type="journal article" date="2021" name="Nat. Commun.">
        <title>Genetic determinants of endophytism in the Arabidopsis root mycobiome.</title>
        <authorList>
            <person name="Mesny F."/>
            <person name="Miyauchi S."/>
            <person name="Thiergart T."/>
            <person name="Pickel B."/>
            <person name="Atanasova L."/>
            <person name="Karlsson M."/>
            <person name="Huettel B."/>
            <person name="Barry K.W."/>
            <person name="Haridas S."/>
            <person name="Chen C."/>
            <person name="Bauer D."/>
            <person name="Andreopoulos W."/>
            <person name="Pangilinan J."/>
            <person name="LaButti K."/>
            <person name="Riley R."/>
            <person name="Lipzen A."/>
            <person name="Clum A."/>
            <person name="Drula E."/>
            <person name="Henrissat B."/>
            <person name="Kohler A."/>
            <person name="Grigoriev I.V."/>
            <person name="Martin F.M."/>
            <person name="Hacquard S."/>
        </authorList>
    </citation>
    <scope>NUCLEOTIDE SEQUENCE</scope>
    <source>
        <strain evidence="1">MPI-CAGE-AT-0021</strain>
    </source>
</reference>
<gene>
    <name evidence="1" type="ORF">B0J13DRAFT_585331</name>
</gene>
<dbReference type="EMBL" id="JAGMUU010000011">
    <property type="protein sequence ID" value="KAH7142570.1"/>
    <property type="molecule type" value="Genomic_DNA"/>
</dbReference>
<dbReference type="OrthoDB" id="4946999at2759"/>
<evidence type="ECO:0000313" key="1">
    <source>
        <dbReference type="EMBL" id="KAH7142570.1"/>
    </source>
</evidence>
<name>A0A9P9J3U7_9HYPO</name>
<comment type="caution">
    <text evidence="1">The sequence shown here is derived from an EMBL/GenBank/DDBJ whole genome shotgun (WGS) entry which is preliminary data.</text>
</comment>
<dbReference type="AlphaFoldDB" id="A0A9P9J3U7"/>
<accession>A0A9P9J3U7</accession>